<dbReference type="InterPro" id="IPR039430">
    <property type="entry name" value="Thymidylate_kin-like_dom"/>
</dbReference>
<dbReference type="InterPro" id="IPR003593">
    <property type="entry name" value="AAA+_ATPase"/>
</dbReference>
<dbReference type="Pfam" id="PF01426">
    <property type="entry name" value="BAH"/>
    <property type="match status" value="1"/>
</dbReference>
<dbReference type="InterPro" id="IPR013083">
    <property type="entry name" value="Znf_RING/FYVE/PHD"/>
</dbReference>
<feature type="region of interest" description="Disordered" evidence="20">
    <location>
        <begin position="1"/>
        <end position="120"/>
    </location>
</feature>
<dbReference type="InterPro" id="IPR011011">
    <property type="entry name" value="Znf_FYVE_PHD"/>
</dbReference>
<keyword evidence="21" id="KW-0812">Transmembrane</keyword>
<feature type="transmembrane region" description="Helical" evidence="21">
    <location>
        <begin position="1097"/>
        <end position="1115"/>
    </location>
</feature>
<evidence type="ECO:0000256" key="9">
    <source>
        <dbReference type="ARBA" id="ARBA00022723"/>
    </source>
</evidence>
<keyword evidence="10" id="KW-0545">Nucleotide biosynthesis</keyword>
<dbReference type="GO" id="GO:0008270">
    <property type="term" value="F:zinc ion binding"/>
    <property type="evidence" value="ECO:0007669"/>
    <property type="project" value="UniProtKB-KW"/>
</dbReference>
<dbReference type="InterPro" id="IPR018094">
    <property type="entry name" value="Thymidylate_kinase"/>
</dbReference>
<dbReference type="FunFam" id="3.40.50.300:FF:000199">
    <property type="entry name" value="Origin recognition complex subunit 1"/>
    <property type="match status" value="1"/>
</dbReference>
<evidence type="ECO:0000256" key="1">
    <source>
        <dbReference type="ARBA" id="ARBA00004123"/>
    </source>
</evidence>
<evidence type="ECO:0000256" key="18">
    <source>
        <dbReference type="ARBA" id="ARBA00023242"/>
    </source>
</evidence>
<dbReference type="Pfam" id="PF00628">
    <property type="entry name" value="PHD"/>
    <property type="match status" value="1"/>
</dbReference>
<dbReference type="SUPFAM" id="SSF52540">
    <property type="entry name" value="P-loop containing nucleoside triphosphate hydrolases"/>
    <property type="match status" value="2"/>
</dbReference>
<dbReference type="PANTHER" id="PTHR10763">
    <property type="entry name" value="CELL DIVISION CONTROL PROTEIN 6-RELATED"/>
    <property type="match status" value="1"/>
</dbReference>
<dbReference type="InterPro" id="IPR040911">
    <property type="entry name" value="Exostosin_GT47"/>
</dbReference>
<dbReference type="SMART" id="SM00249">
    <property type="entry name" value="PHD"/>
    <property type="match status" value="1"/>
</dbReference>
<feature type="compositionally biased region" description="Polar residues" evidence="20">
    <location>
        <begin position="33"/>
        <end position="42"/>
    </location>
</feature>
<dbReference type="InterPro" id="IPR027417">
    <property type="entry name" value="P-loop_NTPase"/>
</dbReference>
<comment type="similarity">
    <text evidence="4">Belongs to the thymidylate kinase family.</text>
</comment>
<evidence type="ECO:0000256" key="16">
    <source>
        <dbReference type="ARBA" id="ARBA00022842"/>
    </source>
</evidence>
<sequence length="1762" mass="199819">MAETQQMKKFKTPSKGTPRAKHPISLDHHIAPQTPQSATPSAINLRRSHRLTAATPEHRPALSSFNTPKSAAKARKICENPPSVLPTEISINPASPPPVESRKKRKFQEKSAVKRKDSRNVKCKRAADGKAKKKVYYKKVVYDGGEFSAGDDVYVKRRSDASSDDEDPEVEECRVCFKPAGRRVLIECDDCLNGFHLKCLKPPLKAVPDGDWVCCYCVARKNGEVMEFPEPQAGKKRARTAREKLLSSDLWAARIESLWKEVDGTYWFRARWYIIPEETAVGRQPHNLRRELYRTNDFADVEMESIIRHCFVMRPREFANAADGGDDVFLCEYEYEVQWHSFKRIAEIDNNENDGERVVDNDADWNSCDEFDSGSDFDSEEEAAYEDEKRNRLSQSSSLRPVAANSRKGQIFGLQKIGAKKIPENLRSRKQTDLEKAKSTLLLATLPKSLPCRDREMNEITTFIKGAICDEQCLGRCLYVHGVPGTGKTMSVLAVMRNLKSEVDAGSIRPYCFVEINGLKLASPENIYSVIYEGLTGHRVGWKKALNLLNARFSDENKCRKDTRPCILLIDELDLLVTRNQAVLYNILDWPTRPNSKLIVIGIANTMDLPEKLLPRISSRMGIQRLCFGPYNFQQLQEIISSRLKGIDAFEKVAIEFASRKVAAVSGDARRALEIWKVMAGMADVEAAIKEMFQAPHIQVIRSCSKLSKIFLAAMVYELYKTGMGETTFEKLAMAVSSFCANNGETFPGYDTLLKVGCKLGECRLLLCEPGTRHKLQKLQLNYPNDDVTFALKDSKDLPWSTIRVLLGLDFLKLQRLQDMTNACHFNLFKAIGLARGASVRQSLSSCGTTVYLSKCSLRKIHMEGSKKSDSRGALIVLEGLDRCGKTSQCSRLLSSLEKSGHAVESWRFPDRNTGVGQMISSYLANDSHLDDRAIHLLFSANRWEKRSLMESKLRSGTTLIVDRYSFSGVAFSSAKGLDMDWCKVAPEIGLLAPDLVVYLEISPEQAAERGGYGGERYEKLEFQKRVAESYKTLRDATWKAWKIRDPNARATEILKFRADGVLSWDLFSAPGMVSTKKMELVKAWTTLVADTSQASLFSPLLLLSLLFTAIRVFFMCKMDRSVKIQLLEKRKWVIIVGMVALTHLLCQSLMLPYGNALMSMLPNEKSENVVVVTPSLEDSAVESLIDDKVHVSGVLNLENEQSLLVRGVKSTEGYNTRVNAEDEKESKEKNGKEKMDSGLDGDGTDEDVDFVEDEALDDVDVDLEEGFTVDNNTQLEKASSGVMLESRTGGIQEKVTDGSVLLTPVVSLDKPLLIGSVVGEKPESGSRISDGSVLPNNGSSVPNKSAKKKMRCDMPPKTVTPIDEMEHLLVRHRARSRAMRPRWASDRDQEILAAKTRIENAPFLKNDRELHAPLFRNISMFKRSYELMERVLKVYVYKEGEKPIFHQPILKGLYASEGWFMKLMERKNRFVVKDPRKAHLFYMPFSSRMLEHTLYVRNSHNRTNLRQYLRNYSEKIAAKYRFWNRTGGADHFLVACHDWAPYETRHHMEHCMKALCNADVTMSFKIGRDVSLPETYVRSARNPLRDLGGKPPSQRHILAFYAGSLHGYLRPILLKYWKDKDPDMKILGQMPPGVPSKMNYIAQMKSSKYCICPKGYEVNSPRIVEAIFYECVPVIISDNFVPPFFEVFNWDAFSMIIAEKDVPNLKDILVSIPEKKYLDMQLNVRRVQKHFLWHASPVKYDLFHMTLHSIWYNRVFQIKSR</sequence>
<evidence type="ECO:0000256" key="20">
    <source>
        <dbReference type="SAM" id="MobiDB-lite"/>
    </source>
</evidence>
<accession>A0A8X8YKS6</accession>
<dbReference type="EC" id="2.7.4.9" evidence="5"/>
<evidence type="ECO:0000256" key="2">
    <source>
        <dbReference type="ARBA" id="ARBA00004992"/>
    </source>
</evidence>
<reference evidence="24" key="2">
    <citation type="submission" date="2020-08" db="EMBL/GenBank/DDBJ databases">
        <title>Plant Genome Project.</title>
        <authorList>
            <person name="Zhang R.-G."/>
        </authorList>
    </citation>
    <scope>NUCLEOTIDE SEQUENCE</scope>
    <source>
        <strain evidence="24">Huo1</strain>
        <tissue evidence="24">Leaf</tissue>
    </source>
</reference>
<feature type="region of interest" description="Disordered" evidence="20">
    <location>
        <begin position="1322"/>
        <end position="1358"/>
    </location>
</feature>
<dbReference type="Gene3D" id="3.30.40.10">
    <property type="entry name" value="Zinc/RING finger domain, C3HC4 (zinc finger)"/>
    <property type="match status" value="1"/>
</dbReference>
<evidence type="ECO:0000256" key="4">
    <source>
        <dbReference type="ARBA" id="ARBA00009776"/>
    </source>
</evidence>
<dbReference type="SMART" id="SM00382">
    <property type="entry name" value="AAA"/>
    <property type="match status" value="1"/>
</dbReference>
<dbReference type="GO" id="GO:0006270">
    <property type="term" value="P:DNA replication initiation"/>
    <property type="evidence" value="ECO:0007669"/>
    <property type="project" value="TreeGrafter"/>
</dbReference>
<keyword evidence="16" id="KW-0460">Magnesium</keyword>
<evidence type="ECO:0000313" key="25">
    <source>
        <dbReference type="Proteomes" id="UP000298416"/>
    </source>
</evidence>
<dbReference type="GO" id="GO:0003688">
    <property type="term" value="F:DNA replication origin binding"/>
    <property type="evidence" value="ECO:0007669"/>
    <property type="project" value="TreeGrafter"/>
</dbReference>
<dbReference type="GO" id="GO:0004798">
    <property type="term" value="F:dTMP kinase activity"/>
    <property type="evidence" value="ECO:0007669"/>
    <property type="project" value="UniProtKB-EC"/>
</dbReference>
<feature type="compositionally biased region" description="Basic and acidic residues" evidence="20">
    <location>
        <begin position="108"/>
        <end position="120"/>
    </location>
</feature>
<dbReference type="CDD" id="cd01672">
    <property type="entry name" value="TMPK"/>
    <property type="match status" value="1"/>
</dbReference>
<dbReference type="InterPro" id="IPR050311">
    <property type="entry name" value="ORC1/CDC6"/>
</dbReference>
<evidence type="ECO:0000256" key="17">
    <source>
        <dbReference type="ARBA" id="ARBA00023125"/>
    </source>
</evidence>
<dbReference type="GO" id="GO:0005664">
    <property type="term" value="C:nuclear origin of replication recognition complex"/>
    <property type="evidence" value="ECO:0007669"/>
    <property type="project" value="TreeGrafter"/>
</dbReference>
<dbReference type="SMART" id="SM00439">
    <property type="entry name" value="BAH"/>
    <property type="match status" value="1"/>
</dbReference>
<dbReference type="GO" id="GO:0003682">
    <property type="term" value="F:chromatin binding"/>
    <property type="evidence" value="ECO:0007669"/>
    <property type="project" value="InterPro"/>
</dbReference>
<evidence type="ECO:0000256" key="8">
    <source>
        <dbReference type="ARBA" id="ARBA00022705"/>
    </source>
</evidence>
<evidence type="ECO:0000256" key="7">
    <source>
        <dbReference type="ARBA" id="ARBA00022679"/>
    </source>
</evidence>
<dbReference type="Pfam" id="PF00004">
    <property type="entry name" value="AAA"/>
    <property type="match status" value="1"/>
</dbReference>
<keyword evidence="9" id="KW-0479">Metal-binding</keyword>
<evidence type="ECO:0000256" key="6">
    <source>
        <dbReference type="ARBA" id="ARBA00017144"/>
    </source>
</evidence>
<dbReference type="SUPFAM" id="SSF57903">
    <property type="entry name" value="FYVE/PHD zinc finger"/>
    <property type="match status" value="1"/>
</dbReference>
<reference evidence="24" key="1">
    <citation type="submission" date="2018-01" db="EMBL/GenBank/DDBJ databases">
        <authorList>
            <person name="Mao J.F."/>
        </authorList>
    </citation>
    <scope>NUCLEOTIDE SEQUENCE</scope>
    <source>
        <strain evidence="24">Huo1</strain>
        <tissue evidence="24">Leaf</tissue>
    </source>
</reference>
<dbReference type="Gene3D" id="3.40.50.300">
    <property type="entry name" value="P-loop containing nucleotide triphosphate hydrolases"/>
    <property type="match status" value="2"/>
</dbReference>
<feature type="compositionally biased region" description="Basic residues" evidence="20">
    <location>
        <begin position="8"/>
        <end position="22"/>
    </location>
</feature>
<dbReference type="InterPro" id="IPR019786">
    <property type="entry name" value="Zinc_finger_PHD-type_CS"/>
</dbReference>
<dbReference type="PANTHER" id="PTHR10763:SF23">
    <property type="entry name" value="ORIGIN RECOGNITION COMPLEX SUBUNIT 1"/>
    <property type="match status" value="1"/>
</dbReference>
<keyword evidence="13" id="KW-0418">Kinase</keyword>
<dbReference type="InterPro" id="IPR018095">
    <property type="entry name" value="Thymidylate_kin_CS"/>
</dbReference>
<dbReference type="Proteomes" id="UP000298416">
    <property type="component" value="Unassembled WGS sequence"/>
</dbReference>
<evidence type="ECO:0000313" key="24">
    <source>
        <dbReference type="EMBL" id="KAG6431746.1"/>
    </source>
</evidence>
<evidence type="ECO:0000256" key="10">
    <source>
        <dbReference type="ARBA" id="ARBA00022727"/>
    </source>
</evidence>
<feature type="transmembrane region" description="Helical" evidence="21">
    <location>
        <begin position="1135"/>
        <end position="1154"/>
    </location>
</feature>
<organism evidence="24">
    <name type="scientific">Salvia splendens</name>
    <name type="common">Scarlet sage</name>
    <dbReference type="NCBI Taxonomy" id="180675"/>
    <lineage>
        <taxon>Eukaryota</taxon>
        <taxon>Viridiplantae</taxon>
        <taxon>Streptophyta</taxon>
        <taxon>Embryophyta</taxon>
        <taxon>Tracheophyta</taxon>
        <taxon>Spermatophyta</taxon>
        <taxon>Magnoliopsida</taxon>
        <taxon>eudicotyledons</taxon>
        <taxon>Gunneridae</taxon>
        <taxon>Pentapetalae</taxon>
        <taxon>asterids</taxon>
        <taxon>lamiids</taxon>
        <taxon>Lamiales</taxon>
        <taxon>Lamiaceae</taxon>
        <taxon>Nepetoideae</taxon>
        <taxon>Mentheae</taxon>
        <taxon>Salviinae</taxon>
        <taxon>Salvia</taxon>
        <taxon>Salvia subgen. Calosphace</taxon>
        <taxon>core Calosphace</taxon>
    </lineage>
</organism>
<dbReference type="Pfam" id="PF03016">
    <property type="entry name" value="Exostosin_GT47"/>
    <property type="match status" value="1"/>
</dbReference>
<evidence type="ECO:0000256" key="12">
    <source>
        <dbReference type="ARBA" id="ARBA00022771"/>
    </source>
</evidence>
<evidence type="ECO:0000259" key="23">
    <source>
        <dbReference type="PROSITE" id="PS51038"/>
    </source>
</evidence>
<dbReference type="PROSITE" id="PS01359">
    <property type="entry name" value="ZF_PHD_1"/>
    <property type="match status" value="1"/>
</dbReference>
<dbReference type="InterPro" id="IPR015163">
    <property type="entry name" value="Cdc6_C"/>
</dbReference>
<dbReference type="GO" id="GO:0016887">
    <property type="term" value="F:ATP hydrolysis activity"/>
    <property type="evidence" value="ECO:0007669"/>
    <property type="project" value="InterPro"/>
</dbReference>
<dbReference type="HAMAP" id="MF_00165">
    <property type="entry name" value="Thymidylate_kinase"/>
    <property type="match status" value="1"/>
</dbReference>
<feature type="compositionally biased region" description="Polar residues" evidence="20">
    <location>
        <begin position="1327"/>
        <end position="1344"/>
    </location>
</feature>
<comment type="pathway">
    <text evidence="2">Pyrimidine metabolism; dTTP biosynthesis.</text>
</comment>
<evidence type="ECO:0000256" key="14">
    <source>
        <dbReference type="ARBA" id="ARBA00022833"/>
    </source>
</evidence>
<evidence type="ECO:0000256" key="19">
    <source>
        <dbReference type="PROSITE-ProRule" id="PRU00146"/>
    </source>
</evidence>
<dbReference type="NCBIfam" id="TIGR00041">
    <property type="entry name" value="DTMP_kinase"/>
    <property type="match status" value="1"/>
</dbReference>
<evidence type="ECO:0000256" key="15">
    <source>
        <dbReference type="ARBA" id="ARBA00022840"/>
    </source>
</evidence>
<dbReference type="GO" id="GO:0033314">
    <property type="term" value="P:mitotic DNA replication checkpoint signaling"/>
    <property type="evidence" value="ECO:0007669"/>
    <property type="project" value="TreeGrafter"/>
</dbReference>
<dbReference type="InterPro" id="IPR001025">
    <property type="entry name" value="BAH_dom"/>
</dbReference>
<dbReference type="Pfam" id="PF02223">
    <property type="entry name" value="Thymidylate_kin"/>
    <property type="match status" value="1"/>
</dbReference>
<dbReference type="InterPro" id="IPR054425">
    <property type="entry name" value="Cdc6_ORC1-like_ATPase_lid"/>
</dbReference>
<dbReference type="PROSITE" id="PS51038">
    <property type="entry name" value="BAH"/>
    <property type="match status" value="1"/>
</dbReference>
<evidence type="ECO:0000256" key="13">
    <source>
        <dbReference type="ARBA" id="ARBA00022777"/>
    </source>
</evidence>
<keyword evidence="21" id="KW-1133">Transmembrane helix</keyword>
<evidence type="ECO:0000256" key="21">
    <source>
        <dbReference type="SAM" id="Phobius"/>
    </source>
</evidence>
<dbReference type="FunFam" id="3.40.50.300:FF:000679">
    <property type="entry name" value="Thymidylate kinase"/>
    <property type="match status" value="1"/>
</dbReference>
<keyword evidence="12 19" id="KW-0863">Zinc-finger</keyword>
<dbReference type="PROSITE" id="PS01331">
    <property type="entry name" value="THYMIDYLATE_KINASE"/>
    <property type="match status" value="1"/>
</dbReference>
<dbReference type="GO" id="GO:0005524">
    <property type="term" value="F:ATP binding"/>
    <property type="evidence" value="ECO:0007669"/>
    <property type="project" value="UniProtKB-KW"/>
</dbReference>
<feature type="domain" description="PHD-type" evidence="22">
    <location>
        <begin position="170"/>
        <end position="220"/>
    </location>
</feature>
<dbReference type="Gene3D" id="2.30.30.490">
    <property type="match status" value="1"/>
</dbReference>
<dbReference type="EMBL" id="PNBA02000003">
    <property type="protein sequence ID" value="KAG6431746.1"/>
    <property type="molecule type" value="Genomic_DNA"/>
</dbReference>
<dbReference type="InterPro" id="IPR019787">
    <property type="entry name" value="Znf_PHD-finger"/>
</dbReference>
<evidence type="ECO:0000256" key="5">
    <source>
        <dbReference type="ARBA" id="ARBA00012980"/>
    </source>
</evidence>
<dbReference type="FunFam" id="2.30.30.490:FF:000020">
    <property type="entry name" value="Origin recognition complex subunit 1"/>
    <property type="match status" value="1"/>
</dbReference>
<protein>
    <recommendedName>
        <fullName evidence="6">Thymidylate kinase</fullName>
        <ecNumber evidence="5">2.7.4.9</ecNumber>
    </recommendedName>
</protein>
<keyword evidence="15" id="KW-0067">ATP-binding</keyword>
<keyword evidence="11" id="KW-0547">Nucleotide-binding</keyword>
<evidence type="ECO:0000259" key="22">
    <source>
        <dbReference type="PROSITE" id="PS50016"/>
    </source>
</evidence>
<proteinExistence type="inferred from homology"/>
<feature type="domain" description="BAH" evidence="23">
    <location>
        <begin position="229"/>
        <end position="346"/>
    </location>
</feature>
<keyword evidence="17" id="KW-0238">DNA-binding</keyword>
<dbReference type="InterPro" id="IPR043151">
    <property type="entry name" value="BAH_sf"/>
</dbReference>
<keyword evidence="14" id="KW-0862">Zinc</keyword>
<dbReference type="PROSITE" id="PS50016">
    <property type="entry name" value="ZF_PHD_2"/>
    <property type="match status" value="1"/>
</dbReference>
<keyword evidence="8" id="KW-0235">DNA replication</keyword>
<dbReference type="GO" id="GO:0006233">
    <property type="term" value="P:dTDP biosynthetic process"/>
    <property type="evidence" value="ECO:0007669"/>
    <property type="project" value="InterPro"/>
</dbReference>
<comment type="subcellular location">
    <subcellularLocation>
        <location evidence="1">Nucleus</location>
    </subcellularLocation>
</comment>
<comment type="caution">
    <text evidence="24">The sequence shown here is derived from an EMBL/GenBank/DDBJ whole genome shotgun (WGS) entry which is preliminary data.</text>
</comment>
<dbReference type="Pfam" id="PF09079">
    <property type="entry name" value="WHD_Cdc6"/>
    <property type="match status" value="1"/>
</dbReference>
<name>A0A8X8YKS6_SALSN</name>
<gene>
    <name evidence="24" type="ORF">SASPL_109829</name>
</gene>
<feature type="region of interest" description="Disordered" evidence="20">
    <location>
        <begin position="1216"/>
        <end position="1246"/>
    </location>
</feature>
<keyword evidence="18" id="KW-0539">Nucleus</keyword>
<dbReference type="InterPro" id="IPR001965">
    <property type="entry name" value="Znf_PHD"/>
</dbReference>
<keyword evidence="7" id="KW-0808">Transferase</keyword>
<evidence type="ECO:0000256" key="3">
    <source>
        <dbReference type="ARBA" id="ARBA00008398"/>
    </source>
</evidence>
<feature type="compositionally biased region" description="Basic and acidic residues" evidence="20">
    <location>
        <begin position="1220"/>
        <end position="1238"/>
    </location>
</feature>
<comment type="similarity">
    <text evidence="3">Belongs to the ORC1 family.</text>
</comment>
<keyword evidence="21" id="KW-0472">Membrane</keyword>
<dbReference type="Gene3D" id="1.10.8.60">
    <property type="match status" value="1"/>
</dbReference>
<dbReference type="InterPro" id="IPR003959">
    <property type="entry name" value="ATPase_AAA_core"/>
</dbReference>
<evidence type="ECO:0000256" key="11">
    <source>
        <dbReference type="ARBA" id="ARBA00022741"/>
    </source>
</evidence>
<dbReference type="Pfam" id="PF22606">
    <property type="entry name" value="Cdc6-ORC-like_ATPase_lid"/>
    <property type="match status" value="1"/>
</dbReference>
<keyword evidence="25" id="KW-1185">Reference proteome</keyword>